<dbReference type="InterPro" id="IPR013597">
    <property type="entry name" value="Mat_intron_G2"/>
</dbReference>
<proteinExistence type="predicted"/>
<keyword evidence="2" id="KW-0548">Nucleotidyltransferase</keyword>
<dbReference type="EMBL" id="VMNW02000021">
    <property type="protein sequence ID" value="KAA9160559.1"/>
    <property type="molecule type" value="Genomic_DNA"/>
</dbReference>
<comment type="caution">
    <text evidence="2">The sequence shown here is derived from an EMBL/GenBank/DDBJ whole genome shotgun (WGS) entry which is preliminary data.</text>
</comment>
<gene>
    <name evidence="2" type="ORF">FPZ12_017160</name>
</gene>
<feature type="domain" description="Reverse transcriptase" evidence="1">
    <location>
        <begin position="1"/>
        <end position="50"/>
    </location>
</feature>
<dbReference type="PROSITE" id="PS50878">
    <property type="entry name" value="RT_POL"/>
    <property type="match status" value="1"/>
</dbReference>
<accession>A0A5N0V2A0</accession>
<dbReference type="GO" id="GO:0003964">
    <property type="term" value="F:RNA-directed DNA polymerase activity"/>
    <property type="evidence" value="ECO:0007669"/>
    <property type="project" value="UniProtKB-KW"/>
</dbReference>
<dbReference type="Pfam" id="PF08388">
    <property type="entry name" value="GIIM"/>
    <property type="match status" value="1"/>
</dbReference>
<evidence type="ECO:0000313" key="2">
    <source>
        <dbReference type="EMBL" id="KAA9160559.1"/>
    </source>
</evidence>
<dbReference type="SUPFAM" id="SSF56672">
    <property type="entry name" value="DNA/RNA polymerases"/>
    <property type="match status" value="1"/>
</dbReference>
<dbReference type="InterPro" id="IPR000477">
    <property type="entry name" value="RT_dom"/>
</dbReference>
<dbReference type="OrthoDB" id="1550386at2"/>
<keyword evidence="2" id="KW-0695">RNA-directed DNA polymerase</keyword>
<reference evidence="2" key="1">
    <citation type="submission" date="2019-09" db="EMBL/GenBank/DDBJ databases">
        <authorList>
            <person name="Teo W.F.A."/>
            <person name="Duangmal K."/>
        </authorList>
    </citation>
    <scope>NUCLEOTIDE SEQUENCE [LARGE SCALE GENOMIC DNA]</scope>
    <source>
        <strain evidence="2">K81G1</strain>
    </source>
</reference>
<sequence>MILVKGTREQAMALWDEVGQVLAHLGLRLSVEKTRVCRLDEGFDFLGFRIQRRRRKGTTTWTVYTYPSKKALLSVMGKVRALTNRVKQASLERLLRQLNPILRGWCAYFRHGVSKATFGYLDMFAWRRVTAWLRKRHPRTNWEQLYRKFLAGRPGNRPLENGIVMFDAATLEVTRYR</sequence>
<keyword evidence="2" id="KW-0808">Transferase</keyword>
<name>A0A5N0V2A0_9PSEU</name>
<evidence type="ECO:0000259" key="1">
    <source>
        <dbReference type="PROSITE" id="PS50878"/>
    </source>
</evidence>
<organism evidence="2 3">
    <name type="scientific">Amycolatopsis acidicola</name>
    <dbReference type="NCBI Taxonomy" id="2596893"/>
    <lineage>
        <taxon>Bacteria</taxon>
        <taxon>Bacillati</taxon>
        <taxon>Actinomycetota</taxon>
        <taxon>Actinomycetes</taxon>
        <taxon>Pseudonocardiales</taxon>
        <taxon>Pseudonocardiaceae</taxon>
        <taxon>Amycolatopsis</taxon>
    </lineage>
</organism>
<dbReference type="InterPro" id="IPR043502">
    <property type="entry name" value="DNA/RNA_pol_sf"/>
</dbReference>
<keyword evidence="3" id="KW-1185">Reference proteome</keyword>
<dbReference type="AlphaFoldDB" id="A0A5N0V2A0"/>
<evidence type="ECO:0000313" key="3">
    <source>
        <dbReference type="Proteomes" id="UP000319769"/>
    </source>
</evidence>
<protein>
    <submittedName>
        <fullName evidence="2">RNA-directed DNA polymerase</fullName>
    </submittedName>
</protein>
<dbReference type="Proteomes" id="UP000319769">
    <property type="component" value="Unassembled WGS sequence"/>
</dbReference>